<sequence>MSIFTAILVLLLTPLLVWLGNQFILKEKFKSIGVSLLSALLVYLFIVGSAAYYDYKYEAELAAFDLNQDGMFSGDEVTLEQEKAMLRVISDTGRTFAPFTGAIFSILYFSCLWITFVLSSKVYNRTEPRNT</sequence>
<dbReference type="HOGENOM" id="CLU_152469_0_0_6"/>
<evidence type="ECO:0008006" key="4">
    <source>
        <dbReference type="Google" id="ProtNLM"/>
    </source>
</evidence>
<feature type="transmembrane region" description="Helical" evidence="1">
    <location>
        <begin position="96"/>
        <end position="119"/>
    </location>
</feature>
<keyword evidence="1" id="KW-0812">Transmembrane</keyword>
<name>F2JZS1_MARM1</name>
<dbReference type="OrthoDB" id="7068488at2"/>
<dbReference type="eggNOG" id="ENOG5032WT0">
    <property type="taxonomic scope" value="Bacteria"/>
</dbReference>
<proteinExistence type="predicted"/>
<reference evidence="2 3" key="1">
    <citation type="journal article" date="2012" name="Stand. Genomic Sci.">
        <title>Complete genome sequence of the melanogenic marine bacterium Marinomonas mediterranea type strain (MMB-1(T)).</title>
        <authorList>
            <person name="Lucas-Elio P."/>
            <person name="Goodwin L."/>
            <person name="Woyke T."/>
            <person name="Pitluck S."/>
            <person name="Nolan M."/>
            <person name="Kyrpides N.C."/>
            <person name="Detter J.C."/>
            <person name="Copeland A."/>
            <person name="Teshima H."/>
            <person name="Bruce D."/>
            <person name="Detter C."/>
            <person name="Tapia R."/>
            <person name="Han S."/>
            <person name="Land M.L."/>
            <person name="Ivanova N."/>
            <person name="Mikhailova N."/>
            <person name="Johnston A.W."/>
            <person name="Sanchez-Amat A."/>
        </authorList>
    </citation>
    <scope>NUCLEOTIDE SEQUENCE [LARGE SCALE GENOMIC DNA]</scope>
    <source>
        <strain evidence="3">ATCC 700492 / JCM 21426 / NBRC 103028 / MMB-1</strain>
    </source>
</reference>
<protein>
    <recommendedName>
        <fullName evidence="4">Transmembrane protein</fullName>
    </recommendedName>
</protein>
<dbReference type="STRING" id="717774.Marme_1664"/>
<dbReference type="RefSeq" id="WP_013660830.1">
    <property type="nucleotide sequence ID" value="NC_015276.1"/>
</dbReference>
<evidence type="ECO:0000313" key="2">
    <source>
        <dbReference type="EMBL" id="ADZ90925.1"/>
    </source>
</evidence>
<dbReference type="EMBL" id="CP002583">
    <property type="protein sequence ID" value="ADZ90925.1"/>
    <property type="molecule type" value="Genomic_DNA"/>
</dbReference>
<dbReference type="Proteomes" id="UP000001062">
    <property type="component" value="Chromosome"/>
</dbReference>
<gene>
    <name evidence="2" type="ordered locus">Marme_1664</name>
</gene>
<organism evidence="2 3">
    <name type="scientific">Marinomonas mediterranea (strain ATCC 700492 / JCM 21426 / NBRC 103028 / MMB-1)</name>
    <dbReference type="NCBI Taxonomy" id="717774"/>
    <lineage>
        <taxon>Bacteria</taxon>
        <taxon>Pseudomonadati</taxon>
        <taxon>Pseudomonadota</taxon>
        <taxon>Gammaproteobacteria</taxon>
        <taxon>Oceanospirillales</taxon>
        <taxon>Oceanospirillaceae</taxon>
        <taxon>Marinomonas</taxon>
    </lineage>
</organism>
<keyword evidence="1" id="KW-1133">Transmembrane helix</keyword>
<feature type="transmembrane region" description="Helical" evidence="1">
    <location>
        <begin position="32"/>
        <end position="53"/>
    </location>
</feature>
<dbReference type="KEGG" id="mme:Marme_1664"/>
<evidence type="ECO:0000313" key="3">
    <source>
        <dbReference type="Proteomes" id="UP000001062"/>
    </source>
</evidence>
<feature type="transmembrane region" description="Helical" evidence="1">
    <location>
        <begin position="6"/>
        <end position="25"/>
    </location>
</feature>
<evidence type="ECO:0000256" key="1">
    <source>
        <dbReference type="SAM" id="Phobius"/>
    </source>
</evidence>
<keyword evidence="3" id="KW-1185">Reference proteome</keyword>
<dbReference type="AlphaFoldDB" id="F2JZS1"/>
<accession>F2JZS1</accession>
<keyword evidence="1" id="KW-0472">Membrane</keyword>